<feature type="domain" description="M23ase beta-sheet core" evidence="2">
    <location>
        <begin position="136"/>
        <end position="229"/>
    </location>
</feature>
<proteinExistence type="predicted"/>
<dbReference type="RefSeq" id="WP_007288758.1">
    <property type="nucleotide sequence ID" value="NZ_AAWL01000004.1"/>
</dbReference>
<keyword evidence="4" id="KW-1185">Reference proteome</keyword>
<accession>A1HNZ6</accession>
<evidence type="ECO:0000259" key="2">
    <source>
        <dbReference type="Pfam" id="PF01551"/>
    </source>
</evidence>
<dbReference type="PANTHER" id="PTHR21666:SF289">
    <property type="entry name" value="L-ALA--D-GLU ENDOPEPTIDASE"/>
    <property type="match status" value="1"/>
</dbReference>
<protein>
    <submittedName>
        <fullName evidence="3">Peptidase M23B</fullName>
    </submittedName>
</protein>
<dbReference type="OrthoDB" id="9809488at2"/>
<comment type="caution">
    <text evidence="3">The sequence shown here is derived from an EMBL/GenBank/DDBJ whole genome shotgun (WGS) entry which is preliminary data.</text>
</comment>
<dbReference type="PANTHER" id="PTHR21666">
    <property type="entry name" value="PEPTIDASE-RELATED"/>
    <property type="match status" value="1"/>
</dbReference>
<sequence>MAKLWHRWKSRWDSRDYHWQYHRDDEVDYGWLKQAAVAALIFSAVYIAHVSETVVGRVVDDGIRYILATETDFAYLADWLANYAPRTFDTTVLKRVQTTVSRPADPLMYMSKPVDGKIVSPFGWRTHPVLKQQMLHEGIDIEAPLGASVKAAAPGKVKMVTDSAQHGRVVIIEHSQEVETIYGHLGEVLVKPNEPVSQGQVIARVGKTGITAGPLLYFEVREKGKPIDPLTRLKGTFPDKEGK</sequence>
<keyword evidence="1" id="KW-0732">Signal</keyword>
<dbReference type="InterPro" id="IPR016047">
    <property type="entry name" value="M23ase_b-sheet_dom"/>
</dbReference>
<evidence type="ECO:0000256" key="1">
    <source>
        <dbReference type="ARBA" id="ARBA00022729"/>
    </source>
</evidence>
<dbReference type="AlphaFoldDB" id="A1HNZ6"/>
<dbReference type="SUPFAM" id="SSF51261">
    <property type="entry name" value="Duplicated hybrid motif"/>
    <property type="match status" value="1"/>
</dbReference>
<dbReference type="Proteomes" id="UP000005139">
    <property type="component" value="Unassembled WGS sequence"/>
</dbReference>
<dbReference type="InterPro" id="IPR050570">
    <property type="entry name" value="Cell_wall_metabolism_enzyme"/>
</dbReference>
<dbReference type="Pfam" id="PF01551">
    <property type="entry name" value="Peptidase_M23"/>
    <property type="match status" value="1"/>
</dbReference>
<organism evidence="3 4">
    <name type="scientific">Thermosinus carboxydivorans Nor1</name>
    <dbReference type="NCBI Taxonomy" id="401526"/>
    <lineage>
        <taxon>Bacteria</taxon>
        <taxon>Bacillati</taxon>
        <taxon>Bacillota</taxon>
        <taxon>Negativicutes</taxon>
        <taxon>Selenomonadales</taxon>
        <taxon>Sporomusaceae</taxon>
        <taxon>Thermosinus</taxon>
    </lineage>
</organism>
<gene>
    <name evidence="3" type="ORF">TcarDRAFT_1651</name>
</gene>
<name>A1HNZ6_9FIRM</name>
<dbReference type="EMBL" id="AAWL01000004">
    <property type="protein sequence ID" value="EAX48104.1"/>
    <property type="molecule type" value="Genomic_DNA"/>
</dbReference>
<reference evidence="3 4" key="1">
    <citation type="submission" date="2007-01" db="EMBL/GenBank/DDBJ databases">
        <title>Annotation of the draft genome assembly of Thermosinus carboxydivorans Nor1.</title>
        <authorList>
            <consortium name="US DOE Joint Genome Institute (JGI-ORNL)"/>
            <person name="Larimer F."/>
            <person name="Land M."/>
            <person name="Hauser L."/>
        </authorList>
    </citation>
    <scope>NUCLEOTIDE SEQUENCE [LARGE SCALE GENOMIC DNA]</scope>
    <source>
        <strain evidence="3 4">Nor1</strain>
    </source>
</reference>
<dbReference type="Gene3D" id="2.70.70.10">
    <property type="entry name" value="Glucose Permease (Domain IIA)"/>
    <property type="match status" value="1"/>
</dbReference>
<dbReference type="InterPro" id="IPR011055">
    <property type="entry name" value="Dup_hybrid_motif"/>
</dbReference>
<evidence type="ECO:0000313" key="4">
    <source>
        <dbReference type="Proteomes" id="UP000005139"/>
    </source>
</evidence>
<evidence type="ECO:0000313" key="3">
    <source>
        <dbReference type="EMBL" id="EAX48104.1"/>
    </source>
</evidence>
<dbReference type="GO" id="GO:0004222">
    <property type="term" value="F:metalloendopeptidase activity"/>
    <property type="evidence" value="ECO:0007669"/>
    <property type="project" value="TreeGrafter"/>
</dbReference>
<dbReference type="eggNOG" id="COG4942">
    <property type="taxonomic scope" value="Bacteria"/>
</dbReference>
<reference evidence="3 4" key="2">
    <citation type="submission" date="2007-01" db="EMBL/GenBank/DDBJ databases">
        <title>Sequencing of the draft genome and assembly of Thermosinus carboxydivorans Nor1.</title>
        <authorList>
            <consortium name="US DOE Joint Genome Institute (JGI-PGF)"/>
            <person name="Copeland A."/>
            <person name="Lucas S."/>
            <person name="Lapidus A."/>
            <person name="Barry K."/>
            <person name="Glavina del Rio T."/>
            <person name="Dalin E."/>
            <person name="Tice H."/>
            <person name="Bruce D."/>
            <person name="Pitluck S."/>
            <person name="Richardson P."/>
        </authorList>
    </citation>
    <scope>NUCLEOTIDE SEQUENCE [LARGE SCALE GENOMIC DNA]</scope>
    <source>
        <strain evidence="3 4">Nor1</strain>
    </source>
</reference>
<dbReference type="CDD" id="cd12797">
    <property type="entry name" value="M23_peptidase"/>
    <property type="match status" value="1"/>
</dbReference>